<gene>
    <name evidence="1" type="ORF">SORBI_3006G150001</name>
</gene>
<dbReference type="AlphaFoldDB" id="A0A1Z5RE11"/>
<dbReference type="Gramene" id="OQU81994">
    <property type="protein sequence ID" value="OQU81994"/>
    <property type="gene ID" value="SORBI_3006G150001"/>
</dbReference>
<sequence>MGMWGNATGEGVMTFPGFPHRGMAPGKSWYYSLIIVGAWSVWNYHNGCVFDGIQPSLNRVLAVVKDELHLWIFGWLLILV</sequence>
<dbReference type="EMBL" id="CM000765">
    <property type="protein sequence ID" value="OQU81994.1"/>
    <property type="molecule type" value="Genomic_DNA"/>
</dbReference>
<keyword evidence="2" id="KW-1185">Reference proteome</keyword>
<reference evidence="1 2" key="1">
    <citation type="journal article" date="2009" name="Nature">
        <title>The Sorghum bicolor genome and the diversification of grasses.</title>
        <authorList>
            <person name="Paterson A.H."/>
            <person name="Bowers J.E."/>
            <person name="Bruggmann R."/>
            <person name="Dubchak I."/>
            <person name="Grimwood J."/>
            <person name="Gundlach H."/>
            <person name="Haberer G."/>
            <person name="Hellsten U."/>
            <person name="Mitros T."/>
            <person name="Poliakov A."/>
            <person name="Schmutz J."/>
            <person name="Spannagl M."/>
            <person name="Tang H."/>
            <person name="Wang X."/>
            <person name="Wicker T."/>
            <person name="Bharti A.K."/>
            <person name="Chapman J."/>
            <person name="Feltus F.A."/>
            <person name="Gowik U."/>
            <person name="Grigoriev I.V."/>
            <person name="Lyons E."/>
            <person name="Maher C.A."/>
            <person name="Martis M."/>
            <person name="Narechania A."/>
            <person name="Otillar R.P."/>
            <person name="Penning B.W."/>
            <person name="Salamov A.A."/>
            <person name="Wang Y."/>
            <person name="Zhang L."/>
            <person name="Carpita N.C."/>
            <person name="Freeling M."/>
            <person name="Gingle A.R."/>
            <person name="Hash C.T."/>
            <person name="Keller B."/>
            <person name="Klein P."/>
            <person name="Kresovich S."/>
            <person name="McCann M.C."/>
            <person name="Ming R."/>
            <person name="Peterson D.G."/>
            <person name="Mehboob-ur-Rahman"/>
            <person name="Ware D."/>
            <person name="Westhoff P."/>
            <person name="Mayer K.F."/>
            <person name="Messing J."/>
            <person name="Rokhsar D.S."/>
        </authorList>
    </citation>
    <scope>NUCLEOTIDE SEQUENCE [LARGE SCALE GENOMIC DNA]</scope>
    <source>
        <strain evidence="2">cv. BTx623</strain>
    </source>
</reference>
<proteinExistence type="predicted"/>
<evidence type="ECO:0000313" key="1">
    <source>
        <dbReference type="EMBL" id="OQU81994.1"/>
    </source>
</evidence>
<accession>A0A1Z5RE11</accession>
<dbReference type="Proteomes" id="UP000000768">
    <property type="component" value="Chromosome 6"/>
</dbReference>
<protein>
    <submittedName>
        <fullName evidence="1">Uncharacterized protein</fullName>
    </submittedName>
</protein>
<organism evidence="1 2">
    <name type="scientific">Sorghum bicolor</name>
    <name type="common">Sorghum</name>
    <name type="synonym">Sorghum vulgare</name>
    <dbReference type="NCBI Taxonomy" id="4558"/>
    <lineage>
        <taxon>Eukaryota</taxon>
        <taxon>Viridiplantae</taxon>
        <taxon>Streptophyta</taxon>
        <taxon>Embryophyta</taxon>
        <taxon>Tracheophyta</taxon>
        <taxon>Spermatophyta</taxon>
        <taxon>Magnoliopsida</taxon>
        <taxon>Liliopsida</taxon>
        <taxon>Poales</taxon>
        <taxon>Poaceae</taxon>
        <taxon>PACMAD clade</taxon>
        <taxon>Panicoideae</taxon>
        <taxon>Andropogonodae</taxon>
        <taxon>Andropogoneae</taxon>
        <taxon>Sorghinae</taxon>
        <taxon>Sorghum</taxon>
    </lineage>
</organism>
<name>A0A1Z5RE11_SORBI</name>
<evidence type="ECO:0000313" key="2">
    <source>
        <dbReference type="Proteomes" id="UP000000768"/>
    </source>
</evidence>
<reference evidence="2" key="2">
    <citation type="journal article" date="2018" name="Plant J.">
        <title>The Sorghum bicolor reference genome: improved assembly, gene annotations, a transcriptome atlas, and signatures of genome organization.</title>
        <authorList>
            <person name="McCormick R.F."/>
            <person name="Truong S.K."/>
            <person name="Sreedasyam A."/>
            <person name="Jenkins J."/>
            <person name="Shu S."/>
            <person name="Sims D."/>
            <person name="Kennedy M."/>
            <person name="Amirebrahimi M."/>
            <person name="Weers B.D."/>
            <person name="McKinley B."/>
            <person name="Mattison A."/>
            <person name="Morishige D.T."/>
            <person name="Grimwood J."/>
            <person name="Schmutz J."/>
            <person name="Mullet J.E."/>
        </authorList>
    </citation>
    <scope>NUCLEOTIDE SEQUENCE [LARGE SCALE GENOMIC DNA]</scope>
    <source>
        <strain evidence="2">cv. BTx623</strain>
    </source>
</reference>
<dbReference type="InParanoid" id="A0A1Z5RE11"/>